<feature type="region of interest" description="Disordered" evidence="1">
    <location>
        <begin position="1"/>
        <end position="117"/>
    </location>
</feature>
<feature type="compositionally biased region" description="Polar residues" evidence="1">
    <location>
        <begin position="165"/>
        <end position="175"/>
    </location>
</feature>
<keyword evidence="3" id="KW-1185">Reference proteome</keyword>
<gene>
    <name evidence="2" type="ORF">TVAG_494790</name>
</gene>
<feature type="region of interest" description="Disordered" evidence="1">
    <location>
        <begin position="346"/>
        <end position="370"/>
    </location>
</feature>
<dbReference type="VEuPathDB" id="TrichDB:TVAG_494790"/>
<dbReference type="RefSeq" id="XP_001314769.1">
    <property type="nucleotide sequence ID" value="XM_001314735.1"/>
</dbReference>
<feature type="compositionally biased region" description="Polar residues" evidence="1">
    <location>
        <begin position="1"/>
        <end position="64"/>
    </location>
</feature>
<dbReference type="InParanoid" id="A2EXS6"/>
<name>A2EXS6_TRIV3</name>
<organism evidence="2 3">
    <name type="scientific">Trichomonas vaginalis (strain ATCC PRA-98 / G3)</name>
    <dbReference type="NCBI Taxonomy" id="412133"/>
    <lineage>
        <taxon>Eukaryota</taxon>
        <taxon>Metamonada</taxon>
        <taxon>Parabasalia</taxon>
        <taxon>Trichomonadida</taxon>
        <taxon>Trichomonadidae</taxon>
        <taxon>Trichomonas</taxon>
    </lineage>
</organism>
<reference evidence="2" key="1">
    <citation type="submission" date="2006-10" db="EMBL/GenBank/DDBJ databases">
        <authorList>
            <person name="Amadeo P."/>
            <person name="Zhao Q."/>
            <person name="Wortman J."/>
            <person name="Fraser-Liggett C."/>
            <person name="Carlton J."/>
        </authorList>
    </citation>
    <scope>NUCLEOTIDE SEQUENCE</scope>
    <source>
        <strain evidence="2">G3</strain>
    </source>
</reference>
<dbReference type="AlphaFoldDB" id="A2EXS6"/>
<dbReference type="SMR" id="A2EXS6"/>
<dbReference type="KEGG" id="tva:4760368"/>
<feature type="compositionally biased region" description="Polar residues" evidence="1">
    <location>
        <begin position="72"/>
        <end position="107"/>
    </location>
</feature>
<feature type="compositionally biased region" description="Polar residues" evidence="1">
    <location>
        <begin position="346"/>
        <end position="355"/>
    </location>
</feature>
<evidence type="ECO:0000256" key="1">
    <source>
        <dbReference type="SAM" id="MobiDB-lite"/>
    </source>
</evidence>
<dbReference type="EMBL" id="DS113533">
    <property type="protein sequence ID" value="EAY02530.1"/>
    <property type="molecule type" value="Genomic_DNA"/>
</dbReference>
<feature type="compositionally biased region" description="Basic and acidic residues" evidence="1">
    <location>
        <begin position="108"/>
        <end position="117"/>
    </location>
</feature>
<sequence length="370" mass="42277">MQPNSRLGISNWPNNQTWKSPSQKQNSQSYLSKSSMNYPNNQIYSTPISAGIKQQNKNAQSISPQPYLRQNMRYTSQNVRPLSNSTQKPRQANFYNASGSKNGSPSRNRPEHSDPKEIISLIEKARKILTEASASLHNDDQISEKPMLPAVPNSSKTREIKIPENSDTSSTISQKISIELSDSDFEEEESDSDDDLQVNSYTKPSYTSPTYSRNLLNQTEQRYRRPAREMVPRPNIVQRSLSRPANQETASETAYSYAPSEYSVAYSTENSNYTYNSAYSDRDYETNSQYYTEGPLYSESRSQITDYDYSTAVTDFGTENASTYDYSVYTDNQSYTESVQAADTKNFYSSQEQAQNYSDDEYNYYSDNEY</sequence>
<dbReference type="VEuPathDB" id="TrichDB:TVAGG3_0653710"/>
<feature type="compositionally biased region" description="Acidic residues" evidence="1">
    <location>
        <begin position="181"/>
        <end position="196"/>
    </location>
</feature>
<reference evidence="2" key="2">
    <citation type="journal article" date="2007" name="Science">
        <title>Draft genome sequence of the sexually transmitted pathogen Trichomonas vaginalis.</title>
        <authorList>
            <person name="Carlton J.M."/>
            <person name="Hirt R.P."/>
            <person name="Silva J.C."/>
            <person name="Delcher A.L."/>
            <person name="Schatz M."/>
            <person name="Zhao Q."/>
            <person name="Wortman J.R."/>
            <person name="Bidwell S.L."/>
            <person name="Alsmark U.C.M."/>
            <person name="Besteiro S."/>
            <person name="Sicheritz-Ponten T."/>
            <person name="Noel C.J."/>
            <person name="Dacks J.B."/>
            <person name="Foster P.G."/>
            <person name="Simillion C."/>
            <person name="Van de Peer Y."/>
            <person name="Miranda-Saavedra D."/>
            <person name="Barton G.J."/>
            <person name="Westrop G.D."/>
            <person name="Mueller S."/>
            <person name="Dessi D."/>
            <person name="Fiori P.L."/>
            <person name="Ren Q."/>
            <person name="Paulsen I."/>
            <person name="Zhang H."/>
            <person name="Bastida-Corcuera F.D."/>
            <person name="Simoes-Barbosa A."/>
            <person name="Brown M.T."/>
            <person name="Hayes R.D."/>
            <person name="Mukherjee M."/>
            <person name="Okumura C.Y."/>
            <person name="Schneider R."/>
            <person name="Smith A.J."/>
            <person name="Vanacova S."/>
            <person name="Villalvazo M."/>
            <person name="Haas B.J."/>
            <person name="Pertea M."/>
            <person name="Feldblyum T.V."/>
            <person name="Utterback T.R."/>
            <person name="Shu C.L."/>
            <person name="Osoegawa K."/>
            <person name="de Jong P.J."/>
            <person name="Hrdy I."/>
            <person name="Horvathova L."/>
            <person name="Zubacova Z."/>
            <person name="Dolezal P."/>
            <person name="Malik S.B."/>
            <person name="Logsdon J.M. Jr."/>
            <person name="Henze K."/>
            <person name="Gupta A."/>
            <person name="Wang C.C."/>
            <person name="Dunne R.L."/>
            <person name="Upcroft J.A."/>
            <person name="Upcroft P."/>
            <person name="White O."/>
            <person name="Salzberg S.L."/>
            <person name="Tang P."/>
            <person name="Chiu C.-H."/>
            <person name="Lee Y.-S."/>
            <person name="Embley T.M."/>
            <person name="Coombs G.H."/>
            <person name="Mottram J.C."/>
            <person name="Tachezy J."/>
            <person name="Fraser-Liggett C.M."/>
            <person name="Johnson P.J."/>
        </authorList>
    </citation>
    <scope>NUCLEOTIDE SEQUENCE [LARGE SCALE GENOMIC DNA]</scope>
    <source>
        <strain evidence="2">G3</strain>
    </source>
</reference>
<feature type="compositionally biased region" description="Acidic residues" evidence="1">
    <location>
        <begin position="358"/>
        <end position="370"/>
    </location>
</feature>
<proteinExistence type="predicted"/>
<evidence type="ECO:0000313" key="3">
    <source>
        <dbReference type="Proteomes" id="UP000001542"/>
    </source>
</evidence>
<evidence type="ECO:0000313" key="2">
    <source>
        <dbReference type="EMBL" id="EAY02530.1"/>
    </source>
</evidence>
<feature type="compositionally biased region" description="Polar residues" evidence="1">
    <location>
        <begin position="197"/>
        <end position="211"/>
    </location>
</feature>
<accession>A2EXS6</accession>
<dbReference type="Proteomes" id="UP000001542">
    <property type="component" value="Unassembled WGS sequence"/>
</dbReference>
<feature type="region of interest" description="Disordered" evidence="1">
    <location>
        <begin position="136"/>
        <end position="211"/>
    </location>
</feature>
<protein>
    <submittedName>
        <fullName evidence="2">Uncharacterized protein</fullName>
    </submittedName>
</protein>